<dbReference type="EMBL" id="JACGWJ010000010">
    <property type="protein sequence ID" value="KAL0392857.1"/>
    <property type="molecule type" value="Genomic_DNA"/>
</dbReference>
<gene>
    <name evidence="1" type="ORF">Sradi_2508500</name>
</gene>
<dbReference type="AlphaFoldDB" id="A0AAW2SLD0"/>
<evidence type="ECO:0008006" key="2">
    <source>
        <dbReference type="Google" id="ProtNLM"/>
    </source>
</evidence>
<reference evidence="1" key="1">
    <citation type="submission" date="2020-06" db="EMBL/GenBank/DDBJ databases">
        <authorList>
            <person name="Li T."/>
            <person name="Hu X."/>
            <person name="Zhang T."/>
            <person name="Song X."/>
            <person name="Zhang H."/>
            <person name="Dai N."/>
            <person name="Sheng W."/>
            <person name="Hou X."/>
            <person name="Wei L."/>
        </authorList>
    </citation>
    <scope>NUCLEOTIDE SEQUENCE</scope>
    <source>
        <strain evidence="1">G02</strain>
        <tissue evidence="1">Leaf</tissue>
    </source>
</reference>
<evidence type="ECO:0000313" key="1">
    <source>
        <dbReference type="EMBL" id="KAL0392857.1"/>
    </source>
</evidence>
<proteinExistence type="predicted"/>
<sequence>MLRRCPHHELPAWWQVQTFYNGVTLANRATIDATAGGTIMKKLLSETFNVIDEIATNLYSYGLERTDKRVVDIHRVNAITTLSAQMAALTQKVDNLGAAIWNGAPVGPCGACGQMEHLSQDCKVGSQISNHEDANFVSHGGRSNFNPNPTHTIWNGVATPICHGVIINNKDHQEIINHNIKPRKKRRAM</sequence>
<protein>
    <recommendedName>
        <fullName evidence="2">CCHC-type domain-containing protein</fullName>
    </recommendedName>
</protein>
<organism evidence="1">
    <name type="scientific">Sesamum radiatum</name>
    <name type="common">Black benniseed</name>
    <dbReference type="NCBI Taxonomy" id="300843"/>
    <lineage>
        <taxon>Eukaryota</taxon>
        <taxon>Viridiplantae</taxon>
        <taxon>Streptophyta</taxon>
        <taxon>Embryophyta</taxon>
        <taxon>Tracheophyta</taxon>
        <taxon>Spermatophyta</taxon>
        <taxon>Magnoliopsida</taxon>
        <taxon>eudicotyledons</taxon>
        <taxon>Gunneridae</taxon>
        <taxon>Pentapetalae</taxon>
        <taxon>asterids</taxon>
        <taxon>lamiids</taxon>
        <taxon>Lamiales</taxon>
        <taxon>Pedaliaceae</taxon>
        <taxon>Sesamum</taxon>
    </lineage>
</organism>
<accession>A0AAW2SLD0</accession>
<reference evidence="1" key="2">
    <citation type="journal article" date="2024" name="Plant">
        <title>Genomic evolution and insights into agronomic trait innovations of Sesamum species.</title>
        <authorList>
            <person name="Miao H."/>
            <person name="Wang L."/>
            <person name="Qu L."/>
            <person name="Liu H."/>
            <person name="Sun Y."/>
            <person name="Le M."/>
            <person name="Wang Q."/>
            <person name="Wei S."/>
            <person name="Zheng Y."/>
            <person name="Lin W."/>
            <person name="Duan Y."/>
            <person name="Cao H."/>
            <person name="Xiong S."/>
            <person name="Wang X."/>
            <person name="Wei L."/>
            <person name="Li C."/>
            <person name="Ma Q."/>
            <person name="Ju M."/>
            <person name="Zhao R."/>
            <person name="Li G."/>
            <person name="Mu C."/>
            <person name="Tian Q."/>
            <person name="Mei H."/>
            <person name="Zhang T."/>
            <person name="Gao T."/>
            <person name="Zhang H."/>
        </authorList>
    </citation>
    <scope>NUCLEOTIDE SEQUENCE</scope>
    <source>
        <strain evidence="1">G02</strain>
    </source>
</reference>
<name>A0AAW2SLD0_SESRA</name>
<comment type="caution">
    <text evidence="1">The sequence shown here is derived from an EMBL/GenBank/DDBJ whole genome shotgun (WGS) entry which is preliminary data.</text>
</comment>